<feature type="domain" description="FecR protein" evidence="2">
    <location>
        <begin position="106"/>
        <end position="199"/>
    </location>
</feature>
<proteinExistence type="predicted"/>
<gene>
    <name evidence="4" type="ORF">DPV69_05560</name>
</gene>
<name>A0A3S3PIZ8_9SPHI</name>
<dbReference type="InterPro" id="IPR006860">
    <property type="entry name" value="FecR"/>
</dbReference>
<dbReference type="Gene3D" id="2.60.120.1440">
    <property type="match status" value="1"/>
</dbReference>
<dbReference type="FunFam" id="2.60.120.1440:FF:000001">
    <property type="entry name" value="Putative anti-sigma factor"/>
    <property type="match status" value="1"/>
</dbReference>
<dbReference type="PANTHER" id="PTHR30273:SF2">
    <property type="entry name" value="PROTEIN FECR"/>
    <property type="match status" value="1"/>
</dbReference>
<evidence type="ECO:0000256" key="1">
    <source>
        <dbReference type="SAM" id="Phobius"/>
    </source>
</evidence>
<dbReference type="PANTHER" id="PTHR30273">
    <property type="entry name" value="PERIPLASMIC SIGNAL SENSOR AND SIGMA FACTOR ACTIVATOR FECR-RELATED"/>
    <property type="match status" value="1"/>
</dbReference>
<dbReference type="InterPro" id="IPR032508">
    <property type="entry name" value="FecR_C"/>
</dbReference>
<evidence type="ECO:0000313" key="5">
    <source>
        <dbReference type="Proteomes" id="UP000284120"/>
    </source>
</evidence>
<keyword evidence="1" id="KW-1133">Transmembrane helix</keyword>
<reference evidence="4 5" key="1">
    <citation type="submission" date="2018-06" db="EMBL/GenBank/DDBJ databases">
        <title>Pedobacter endophyticus sp. nov., an endophytic bacterium isolated from a leaf of Triticum aestivum.</title>
        <authorList>
            <person name="Zhang L."/>
        </authorList>
    </citation>
    <scope>NUCLEOTIDE SEQUENCE [LARGE SCALE GENOMIC DNA]</scope>
    <source>
        <strain evidence="4 5">CM134L-2</strain>
    </source>
</reference>
<dbReference type="Proteomes" id="UP000284120">
    <property type="component" value="Unassembled WGS sequence"/>
</dbReference>
<organism evidence="4 5">
    <name type="scientific">Pedobacter chitinilyticus</name>
    <dbReference type="NCBI Taxonomy" id="2233776"/>
    <lineage>
        <taxon>Bacteria</taxon>
        <taxon>Pseudomonadati</taxon>
        <taxon>Bacteroidota</taxon>
        <taxon>Sphingobacteriia</taxon>
        <taxon>Sphingobacteriales</taxon>
        <taxon>Sphingobacteriaceae</taxon>
        <taxon>Pedobacter</taxon>
    </lineage>
</organism>
<dbReference type="AlphaFoldDB" id="A0A3S3PIZ8"/>
<dbReference type="InterPro" id="IPR012373">
    <property type="entry name" value="Ferrdict_sens_TM"/>
</dbReference>
<dbReference type="RefSeq" id="WP_113646278.1">
    <property type="nucleotide sequence ID" value="NZ_QMHN01000001.1"/>
</dbReference>
<comment type="caution">
    <text evidence="4">The sequence shown here is derived from an EMBL/GenBank/DDBJ whole genome shotgun (WGS) entry which is preliminary data.</text>
</comment>
<keyword evidence="5" id="KW-1185">Reference proteome</keyword>
<feature type="domain" description="Protein FecR C-terminal" evidence="3">
    <location>
        <begin position="243"/>
        <end position="311"/>
    </location>
</feature>
<dbReference type="GO" id="GO:0016989">
    <property type="term" value="F:sigma factor antagonist activity"/>
    <property type="evidence" value="ECO:0007669"/>
    <property type="project" value="TreeGrafter"/>
</dbReference>
<dbReference type="Pfam" id="PF16344">
    <property type="entry name" value="FecR_C"/>
    <property type="match status" value="1"/>
</dbReference>
<keyword evidence="1" id="KW-0812">Transmembrane</keyword>
<protein>
    <submittedName>
        <fullName evidence="4">DUF4974 domain-containing protein</fullName>
    </submittedName>
</protein>
<accession>A0A3S3PIZ8</accession>
<dbReference type="PIRSF" id="PIRSF018266">
    <property type="entry name" value="FecR"/>
    <property type="match status" value="1"/>
</dbReference>
<feature type="transmembrane region" description="Helical" evidence="1">
    <location>
        <begin position="68"/>
        <end position="88"/>
    </location>
</feature>
<evidence type="ECO:0000313" key="4">
    <source>
        <dbReference type="EMBL" id="RWU10797.1"/>
    </source>
</evidence>
<keyword evidence="1" id="KW-0472">Membrane</keyword>
<dbReference type="Pfam" id="PF04773">
    <property type="entry name" value="FecR"/>
    <property type="match status" value="1"/>
</dbReference>
<dbReference type="Gene3D" id="3.55.50.30">
    <property type="match status" value="1"/>
</dbReference>
<evidence type="ECO:0000259" key="2">
    <source>
        <dbReference type="Pfam" id="PF04773"/>
    </source>
</evidence>
<dbReference type="OrthoDB" id="697544at2"/>
<dbReference type="EMBL" id="SAYW01000001">
    <property type="protein sequence ID" value="RWU10797.1"/>
    <property type="molecule type" value="Genomic_DNA"/>
</dbReference>
<sequence>MDINGIKALLERYRNNQCTAEEKKALEEWFDAQSEAGQWEWSDLEQQSTDARIKSNIDQQLFGKKRTLWPLLRVAAILVLLLGSLFFFRNDLHDWADPVVMIEKKVEDGKQLQLTLPDGSKVWLNAGSKFSYPDRFSRGKRQVFLSEGEGYFDISHDPSNPFIVTSKGVNTKVLGTAFNIKAYHYLSNIQVAVTRGKVQVSDAVNVKAMILLPNQQLSIDTKNGAMDKREVDASTTIVWQRGDFSFNNDRLLDVCAVLTKKYHLNFHFKQADIQDYRITAGFVSKDQIQDILTVLASANNLSYQQKGQSVTFEKLVK</sequence>
<evidence type="ECO:0000259" key="3">
    <source>
        <dbReference type="Pfam" id="PF16344"/>
    </source>
</evidence>